<keyword evidence="2" id="KW-0812">Transmembrane</keyword>
<feature type="region of interest" description="Disordered" evidence="1">
    <location>
        <begin position="276"/>
        <end position="298"/>
    </location>
</feature>
<comment type="caution">
    <text evidence="4">The sequence shown here is derived from an EMBL/GenBank/DDBJ whole genome shotgun (WGS) entry which is preliminary data.</text>
</comment>
<reference evidence="5" key="1">
    <citation type="journal article" date="2019" name="Int. J. Syst. Evol. Microbiol.">
        <title>The Global Catalogue of Microorganisms (GCM) 10K type strain sequencing project: providing services to taxonomists for standard genome sequencing and annotation.</title>
        <authorList>
            <consortium name="The Broad Institute Genomics Platform"/>
            <consortium name="The Broad Institute Genome Sequencing Center for Infectious Disease"/>
            <person name="Wu L."/>
            <person name="Ma J."/>
        </authorList>
    </citation>
    <scope>NUCLEOTIDE SEQUENCE [LARGE SCALE GENOMIC DNA]</scope>
    <source>
        <strain evidence="5">JCM 13004</strain>
    </source>
</reference>
<evidence type="ECO:0000259" key="3">
    <source>
        <dbReference type="Pfam" id="PF14219"/>
    </source>
</evidence>
<evidence type="ECO:0000313" key="5">
    <source>
        <dbReference type="Proteomes" id="UP001500037"/>
    </source>
</evidence>
<dbReference type="Proteomes" id="UP001500037">
    <property type="component" value="Unassembled WGS sequence"/>
</dbReference>
<organism evidence="4 5">
    <name type="scientific">Kitasatospora nipponensis</name>
    <dbReference type="NCBI Taxonomy" id="258049"/>
    <lineage>
        <taxon>Bacteria</taxon>
        <taxon>Bacillati</taxon>
        <taxon>Actinomycetota</taxon>
        <taxon>Actinomycetes</taxon>
        <taxon>Kitasatosporales</taxon>
        <taxon>Streptomycetaceae</taxon>
        <taxon>Kitasatospora</taxon>
    </lineage>
</organism>
<protein>
    <recommendedName>
        <fullName evidence="3">DUF4328 domain-containing protein</fullName>
    </recommendedName>
</protein>
<evidence type="ECO:0000313" key="4">
    <source>
        <dbReference type="EMBL" id="GAA1263100.1"/>
    </source>
</evidence>
<sequence>MACGVRPVATESRRCFGCAQAAPGWPAAYRSANGRSVAVLVLLGLSALLSAAAVVIDLWSNALYGGVLDGADDISHDEIDALDALAHGLNTISILTTVATAVAFIVWFYRVRQNADLLAPNGHRLGRGWTIGAWFTPFVALWFPWQLMADCWQASAPLDADGRRRTLSQKVLVLWWSTWIGWLILGRIAGAMLKSVDMSTYDRMNNLRSVVLVEAAGSTLRLVAAVAAIVVVHRLTAMQQARRSAIDPIAAMTARAVVGQGAVPPVVVAQSVAPAPAPAPAEVPRDATPQGQLPHDNG</sequence>
<feature type="transmembrane region" description="Helical" evidence="2">
    <location>
        <begin position="37"/>
        <end position="59"/>
    </location>
</feature>
<name>A0ABP4HH86_9ACTN</name>
<evidence type="ECO:0000256" key="2">
    <source>
        <dbReference type="SAM" id="Phobius"/>
    </source>
</evidence>
<keyword evidence="2" id="KW-1133">Transmembrane helix</keyword>
<keyword evidence="2" id="KW-0472">Membrane</keyword>
<evidence type="ECO:0000256" key="1">
    <source>
        <dbReference type="SAM" id="MobiDB-lite"/>
    </source>
</evidence>
<feature type="domain" description="DUF4328" evidence="3">
    <location>
        <begin position="74"/>
        <end position="237"/>
    </location>
</feature>
<accession>A0ABP4HH86</accession>
<dbReference type="EMBL" id="BAAALF010000156">
    <property type="protein sequence ID" value="GAA1263100.1"/>
    <property type="molecule type" value="Genomic_DNA"/>
</dbReference>
<proteinExistence type="predicted"/>
<feature type="transmembrane region" description="Helical" evidence="2">
    <location>
        <begin position="210"/>
        <end position="232"/>
    </location>
</feature>
<gene>
    <name evidence="4" type="ORF">GCM10009665_60890</name>
</gene>
<dbReference type="InterPro" id="IPR025565">
    <property type="entry name" value="DUF4328"/>
</dbReference>
<keyword evidence="5" id="KW-1185">Reference proteome</keyword>
<feature type="transmembrane region" description="Helical" evidence="2">
    <location>
        <begin position="92"/>
        <end position="109"/>
    </location>
</feature>
<feature type="transmembrane region" description="Helical" evidence="2">
    <location>
        <begin position="171"/>
        <end position="190"/>
    </location>
</feature>
<dbReference type="Pfam" id="PF14219">
    <property type="entry name" value="DUF4328"/>
    <property type="match status" value="1"/>
</dbReference>